<dbReference type="Proteomes" id="UP000242310">
    <property type="component" value="Unassembled WGS sequence"/>
</dbReference>
<keyword evidence="1 4" id="KW-0808">Transferase</keyword>
<evidence type="ECO:0000313" key="5">
    <source>
        <dbReference type="Proteomes" id="UP000242310"/>
    </source>
</evidence>
<keyword evidence="2" id="KW-0012">Acyltransferase</keyword>
<proteinExistence type="predicted"/>
<evidence type="ECO:0000259" key="3">
    <source>
        <dbReference type="PROSITE" id="PS51186"/>
    </source>
</evidence>
<dbReference type="RefSeq" id="WP_106587187.1">
    <property type="nucleotide sequence ID" value="NZ_PYAV01000001.1"/>
</dbReference>
<name>A0A2P8HY22_9BACI</name>
<feature type="domain" description="N-acetyltransferase" evidence="3">
    <location>
        <begin position="5"/>
        <end position="162"/>
    </location>
</feature>
<keyword evidence="5" id="KW-1185">Reference proteome</keyword>
<comment type="caution">
    <text evidence="4">The sequence shown here is derived from an EMBL/GenBank/DDBJ whole genome shotgun (WGS) entry which is preliminary data.</text>
</comment>
<dbReference type="CDD" id="cd04301">
    <property type="entry name" value="NAT_SF"/>
    <property type="match status" value="1"/>
</dbReference>
<dbReference type="Pfam" id="PF13673">
    <property type="entry name" value="Acetyltransf_10"/>
    <property type="match status" value="1"/>
</dbReference>
<sequence>MKSEVTISPALETDVQGIQKVAQTTWHDTYEGLIPRNIQDAFLARAYATEMLQKKITHTLMFVVRHKDQVVGFANAFIKDPERFELAAIYLLPAYQGQGVGAELFKALQTELPADASIDVEVEKGNARAEQFYIAKGFEVVEVFNEDFFGCTLQTVRMVKKR</sequence>
<evidence type="ECO:0000256" key="2">
    <source>
        <dbReference type="ARBA" id="ARBA00023315"/>
    </source>
</evidence>
<evidence type="ECO:0000313" key="4">
    <source>
        <dbReference type="EMBL" id="PSL51097.1"/>
    </source>
</evidence>
<dbReference type="InterPro" id="IPR016181">
    <property type="entry name" value="Acyl_CoA_acyltransferase"/>
</dbReference>
<dbReference type="AlphaFoldDB" id="A0A2P8HY22"/>
<dbReference type="InterPro" id="IPR050832">
    <property type="entry name" value="Bact_Acetyltransf"/>
</dbReference>
<gene>
    <name evidence="4" type="ORF">B0H94_1016</name>
</gene>
<dbReference type="PANTHER" id="PTHR43877">
    <property type="entry name" value="AMINOALKYLPHOSPHONATE N-ACETYLTRANSFERASE-RELATED-RELATED"/>
    <property type="match status" value="1"/>
</dbReference>
<dbReference type="OrthoDB" id="794462at2"/>
<dbReference type="PROSITE" id="PS51186">
    <property type="entry name" value="GNAT"/>
    <property type="match status" value="1"/>
</dbReference>
<reference evidence="4 5" key="1">
    <citation type="submission" date="2018-03" db="EMBL/GenBank/DDBJ databases">
        <title>Genomic Encyclopedia of Type Strains, Phase III (KMG-III): the genomes of soil and plant-associated and newly described type strains.</title>
        <authorList>
            <person name="Whitman W."/>
        </authorList>
    </citation>
    <scope>NUCLEOTIDE SEQUENCE [LARGE SCALE GENOMIC DNA]</scope>
    <source>
        <strain evidence="4 5">CGMCC 1.07653</strain>
    </source>
</reference>
<dbReference type="GO" id="GO:0016747">
    <property type="term" value="F:acyltransferase activity, transferring groups other than amino-acyl groups"/>
    <property type="evidence" value="ECO:0007669"/>
    <property type="project" value="InterPro"/>
</dbReference>
<dbReference type="PANTHER" id="PTHR43877:SF2">
    <property type="entry name" value="AMINOALKYLPHOSPHONATE N-ACETYLTRANSFERASE-RELATED"/>
    <property type="match status" value="1"/>
</dbReference>
<protein>
    <submittedName>
        <fullName evidence="4">Acetyltransferase (GNAT) family protein</fullName>
    </submittedName>
</protein>
<dbReference type="SUPFAM" id="SSF55729">
    <property type="entry name" value="Acyl-CoA N-acyltransferases (Nat)"/>
    <property type="match status" value="1"/>
</dbReference>
<dbReference type="InterPro" id="IPR000182">
    <property type="entry name" value="GNAT_dom"/>
</dbReference>
<dbReference type="Gene3D" id="3.40.630.30">
    <property type="match status" value="1"/>
</dbReference>
<dbReference type="EMBL" id="PYAV01000001">
    <property type="protein sequence ID" value="PSL51097.1"/>
    <property type="molecule type" value="Genomic_DNA"/>
</dbReference>
<organism evidence="4 5">
    <name type="scientific">Salsuginibacillus halophilus</name>
    <dbReference type="NCBI Taxonomy" id="517424"/>
    <lineage>
        <taxon>Bacteria</taxon>
        <taxon>Bacillati</taxon>
        <taxon>Bacillota</taxon>
        <taxon>Bacilli</taxon>
        <taxon>Bacillales</taxon>
        <taxon>Bacillaceae</taxon>
        <taxon>Salsuginibacillus</taxon>
    </lineage>
</organism>
<accession>A0A2P8HY22</accession>
<evidence type="ECO:0000256" key="1">
    <source>
        <dbReference type="ARBA" id="ARBA00022679"/>
    </source>
</evidence>